<keyword evidence="2" id="KW-0472">Membrane</keyword>
<sequence length="173" mass="19606">MRILWDLLAVRYLGSTWWKPQPPAYDPDLRLFPSTGCSHMWSLLVRFNCCGNSCCQEYQPEQFQLFSGPLRIFVVVFLIIMPLLCLCGLAKRFCRNCRKSERDPPMDHEGPPERPPITPAERVTASICEPPPPYSEIILKAVVGLPPVEPPPPYSFRPEEHAGVHSGIDSPTF</sequence>
<evidence type="ECO:0000256" key="2">
    <source>
        <dbReference type="SAM" id="Phobius"/>
    </source>
</evidence>
<gene>
    <name evidence="3" type="ORF">EI555_011562</name>
</gene>
<feature type="compositionally biased region" description="Basic and acidic residues" evidence="1">
    <location>
        <begin position="100"/>
        <end position="112"/>
    </location>
</feature>
<feature type="region of interest" description="Disordered" evidence="1">
    <location>
        <begin position="100"/>
        <end position="119"/>
    </location>
</feature>
<dbReference type="PANTHER" id="PTHR31359:SF31">
    <property type="entry name" value="TRANSMEMBRANE PROTEIN 92"/>
    <property type="match status" value="1"/>
</dbReference>
<feature type="region of interest" description="Disordered" evidence="1">
    <location>
        <begin position="152"/>
        <end position="173"/>
    </location>
</feature>
<dbReference type="Pfam" id="PF11669">
    <property type="entry name" value="WBP-1"/>
    <property type="match status" value="1"/>
</dbReference>
<keyword evidence="2" id="KW-0812">Transmembrane</keyword>
<dbReference type="GO" id="GO:0005654">
    <property type="term" value="C:nucleoplasm"/>
    <property type="evidence" value="ECO:0007669"/>
    <property type="project" value="TreeGrafter"/>
</dbReference>
<name>A0A4U1FKM9_MONMO</name>
<dbReference type="EMBL" id="RWIC01000078">
    <property type="protein sequence ID" value="TKC50629.1"/>
    <property type="molecule type" value="Genomic_DNA"/>
</dbReference>
<keyword evidence="2" id="KW-1133">Transmembrane helix</keyword>
<organism evidence="3 4">
    <name type="scientific">Monodon monoceros</name>
    <name type="common">Narwhal</name>
    <name type="synonym">Ceratodon monodon</name>
    <dbReference type="NCBI Taxonomy" id="40151"/>
    <lineage>
        <taxon>Eukaryota</taxon>
        <taxon>Metazoa</taxon>
        <taxon>Chordata</taxon>
        <taxon>Craniata</taxon>
        <taxon>Vertebrata</taxon>
        <taxon>Euteleostomi</taxon>
        <taxon>Mammalia</taxon>
        <taxon>Eutheria</taxon>
        <taxon>Laurasiatheria</taxon>
        <taxon>Artiodactyla</taxon>
        <taxon>Whippomorpha</taxon>
        <taxon>Cetacea</taxon>
        <taxon>Odontoceti</taxon>
        <taxon>Monodontidae</taxon>
        <taxon>Monodon</taxon>
    </lineage>
</organism>
<protein>
    <recommendedName>
        <fullName evidence="5">Transmembrane protein 92</fullName>
    </recommendedName>
</protein>
<dbReference type="PANTHER" id="PTHR31359">
    <property type="entry name" value="TRANSMEMBRANE PROTEIN 92"/>
    <property type="match status" value="1"/>
</dbReference>
<accession>A0A4U1FKM9</accession>
<evidence type="ECO:0000313" key="4">
    <source>
        <dbReference type="Proteomes" id="UP000308365"/>
    </source>
</evidence>
<evidence type="ECO:0008006" key="5">
    <source>
        <dbReference type="Google" id="ProtNLM"/>
    </source>
</evidence>
<dbReference type="AlphaFoldDB" id="A0A4U1FKM9"/>
<comment type="caution">
    <text evidence="3">The sequence shown here is derived from an EMBL/GenBank/DDBJ whole genome shotgun (WGS) entry which is preliminary data.</text>
</comment>
<evidence type="ECO:0000256" key="1">
    <source>
        <dbReference type="SAM" id="MobiDB-lite"/>
    </source>
</evidence>
<feature type="transmembrane region" description="Helical" evidence="2">
    <location>
        <begin position="70"/>
        <end position="90"/>
    </location>
</feature>
<dbReference type="InterPro" id="IPR021684">
    <property type="entry name" value="WBP1-like"/>
</dbReference>
<proteinExistence type="predicted"/>
<dbReference type="Proteomes" id="UP000308365">
    <property type="component" value="Unassembled WGS sequence"/>
</dbReference>
<evidence type="ECO:0000313" key="3">
    <source>
        <dbReference type="EMBL" id="TKC50629.1"/>
    </source>
</evidence>
<reference evidence="4" key="1">
    <citation type="journal article" date="2019" name="IScience">
        <title>Narwhal Genome Reveals Long-Term Low Genetic Diversity despite Current Large Abundance Size.</title>
        <authorList>
            <person name="Westbury M.V."/>
            <person name="Petersen B."/>
            <person name="Garde E."/>
            <person name="Heide-Jorgensen M.P."/>
            <person name="Lorenzen E.D."/>
        </authorList>
    </citation>
    <scope>NUCLEOTIDE SEQUENCE [LARGE SCALE GENOMIC DNA]</scope>
</reference>